<accession>A0A290XEF6</accession>
<feature type="chain" id="PRO_5013194360" description="Thioredoxin domain-containing protein" evidence="1">
    <location>
        <begin position="21"/>
        <end position="414"/>
    </location>
</feature>
<feature type="signal peptide" evidence="1">
    <location>
        <begin position="1"/>
        <end position="20"/>
    </location>
</feature>
<protein>
    <recommendedName>
        <fullName evidence="4">Thioredoxin domain-containing protein</fullName>
    </recommendedName>
</protein>
<dbReference type="KEGG" id="lum:CNR27_08095"/>
<dbReference type="OrthoDB" id="6053168at2"/>
<evidence type="ECO:0000256" key="1">
    <source>
        <dbReference type="SAM" id="SignalP"/>
    </source>
</evidence>
<evidence type="ECO:0000313" key="3">
    <source>
        <dbReference type="Proteomes" id="UP000218968"/>
    </source>
</evidence>
<organism evidence="2 3">
    <name type="scientific">Luteimonas chenhongjianii</name>
    <dbReference type="NCBI Taxonomy" id="2006110"/>
    <lineage>
        <taxon>Bacteria</taxon>
        <taxon>Pseudomonadati</taxon>
        <taxon>Pseudomonadota</taxon>
        <taxon>Gammaproteobacteria</taxon>
        <taxon>Lysobacterales</taxon>
        <taxon>Lysobacteraceae</taxon>
        <taxon>Luteimonas</taxon>
    </lineage>
</organism>
<dbReference type="EMBL" id="CP023406">
    <property type="protein sequence ID" value="ATD67398.1"/>
    <property type="molecule type" value="Genomic_DNA"/>
</dbReference>
<name>A0A290XEF6_9GAMM</name>
<sequence>MYRTALVLSLALLLAAPARTAGTDATPPFTTAAALEQWLAHNASPLDRMPPYARALFLDSLRFGPRGLHTLPVDILLAELTSEEALAVQRLLLEDTYPFPGLAPDEAVRLRAARADGGLAPPTDAMVSAYRDWQDASPDAVDGDTAVANIEQLIANEVTSASTGGEDLRLLHRAAMGLAQSTGRDTHVDAASVLHGRLQSHGLVTRNDHRDMQRALLRSGRIEEARAFTASLSDLALPPVPHLDTSYALTESDVGIWKIIDDDAAAPTLQLEAIDLRTRIVVVSSPGCGFSNAAAAAIPDDPELGPLFARHATWLMAPTAIAEASMLRDWNRRRPLTPIHIAFDADQWPISSFDATPHFLAFRDGALVERYEGWQRDGSSRDAVHAMLVRAGLLRSTGAAPSAGDNPQETSGHR</sequence>
<keyword evidence="3" id="KW-1185">Reference proteome</keyword>
<keyword evidence="1" id="KW-0732">Signal</keyword>
<evidence type="ECO:0008006" key="4">
    <source>
        <dbReference type="Google" id="ProtNLM"/>
    </source>
</evidence>
<proteinExistence type="predicted"/>
<dbReference type="AlphaFoldDB" id="A0A290XEF6"/>
<reference evidence="3" key="1">
    <citation type="submission" date="2017-09" db="EMBL/GenBank/DDBJ databases">
        <title>Luteimonas liuhanmingii sp.nov., isolated from the intestinal contents of Tibetan Plateau Pika in Yushu, Qinghai Province, China.</title>
        <authorList>
            <person name="Gui Z."/>
        </authorList>
    </citation>
    <scope>NUCLEOTIDE SEQUENCE [LARGE SCALE GENOMIC DNA]</scope>
    <source>
        <strain evidence="3">100111</strain>
    </source>
</reference>
<gene>
    <name evidence="2" type="ORF">CNR27_08095</name>
</gene>
<evidence type="ECO:0000313" key="2">
    <source>
        <dbReference type="EMBL" id="ATD67398.1"/>
    </source>
</evidence>
<dbReference type="Proteomes" id="UP000218968">
    <property type="component" value="Chromosome"/>
</dbReference>